<dbReference type="GeneID" id="24164519"/>
<dbReference type="KEGG" id="cim:CIMG_12892"/>
<dbReference type="OMA" id="RWWLPGY"/>
<organism evidence="2 3">
    <name type="scientific">Coccidioides immitis (strain RS)</name>
    <name type="common">Valley fever fungus</name>
    <dbReference type="NCBI Taxonomy" id="246410"/>
    <lineage>
        <taxon>Eukaryota</taxon>
        <taxon>Fungi</taxon>
        <taxon>Dikarya</taxon>
        <taxon>Ascomycota</taxon>
        <taxon>Pezizomycotina</taxon>
        <taxon>Eurotiomycetes</taxon>
        <taxon>Eurotiomycetidae</taxon>
        <taxon>Onygenales</taxon>
        <taxon>Onygenaceae</taxon>
        <taxon>Coccidioides</taxon>
    </lineage>
</organism>
<evidence type="ECO:0008006" key="4">
    <source>
        <dbReference type="Google" id="ProtNLM"/>
    </source>
</evidence>
<dbReference type="InParanoid" id="A0A0D8JT96"/>
<keyword evidence="1" id="KW-0732">Signal</keyword>
<feature type="chain" id="PRO_5002331402" description="Secreted protein" evidence="1">
    <location>
        <begin position="26"/>
        <end position="107"/>
    </location>
</feature>
<evidence type="ECO:0000256" key="1">
    <source>
        <dbReference type="SAM" id="SignalP"/>
    </source>
</evidence>
<dbReference type="EMBL" id="GG704911">
    <property type="protein sequence ID" value="KJF60344.1"/>
    <property type="molecule type" value="Genomic_DNA"/>
</dbReference>
<feature type="signal peptide" evidence="1">
    <location>
        <begin position="1"/>
        <end position="25"/>
    </location>
</feature>
<dbReference type="VEuPathDB" id="FungiDB:CIMG_12892"/>
<reference evidence="3" key="2">
    <citation type="journal article" date="2010" name="Genome Res.">
        <title>Population genomic sequencing of Coccidioides fungi reveals recent hybridization and transposon control.</title>
        <authorList>
            <person name="Neafsey D.E."/>
            <person name="Barker B.M."/>
            <person name="Sharpton T.J."/>
            <person name="Stajich J.E."/>
            <person name="Park D.J."/>
            <person name="Whiston E."/>
            <person name="Hung C.-Y."/>
            <person name="McMahan C."/>
            <person name="White J."/>
            <person name="Sykes S."/>
            <person name="Heiman D."/>
            <person name="Young S."/>
            <person name="Zeng Q."/>
            <person name="Abouelleil A."/>
            <person name="Aftuck L."/>
            <person name="Bessette D."/>
            <person name="Brown A."/>
            <person name="FitzGerald M."/>
            <person name="Lui A."/>
            <person name="Macdonald J.P."/>
            <person name="Priest M."/>
            <person name="Orbach M.J."/>
            <person name="Galgiani J.N."/>
            <person name="Kirkland T.N."/>
            <person name="Cole G.T."/>
            <person name="Birren B.W."/>
            <person name="Henn M.R."/>
            <person name="Taylor J.W."/>
            <person name="Rounsley S.D."/>
        </authorList>
    </citation>
    <scope>GENOME REANNOTATION</scope>
    <source>
        <strain evidence="3">RS</strain>
    </source>
</reference>
<evidence type="ECO:0000313" key="2">
    <source>
        <dbReference type="EMBL" id="KJF60344.1"/>
    </source>
</evidence>
<dbReference type="Proteomes" id="UP000001261">
    <property type="component" value="Unassembled WGS sequence"/>
</dbReference>
<protein>
    <recommendedName>
        <fullName evidence="4">Secreted protein</fullName>
    </recommendedName>
</protein>
<name>A0A0D8JT96_COCIM</name>
<gene>
    <name evidence="2" type="ORF">CIMG_12892</name>
</gene>
<proteinExistence type="predicted"/>
<sequence length="107" mass="11954">MGSPLAPNLIAIFFCFHFLLSVSFSLSSGHLTQGVLTRWWLPGYQLNEAACHSLGVLQQPVFLPFSSVSRLESFRPFDFEAAVPSIALPTSMHIYIYIYISVKGWSV</sequence>
<keyword evidence="3" id="KW-1185">Reference proteome</keyword>
<dbReference type="RefSeq" id="XP_004445972.1">
    <property type="nucleotide sequence ID" value="XM_004445915.1"/>
</dbReference>
<reference evidence="3" key="1">
    <citation type="journal article" date="2009" name="Genome Res.">
        <title>Comparative genomic analyses of the human fungal pathogens Coccidioides and their relatives.</title>
        <authorList>
            <person name="Sharpton T.J."/>
            <person name="Stajich J.E."/>
            <person name="Rounsley S.D."/>
            <person name="Gardner M.J."/>
            <person name="Wortman J.R."/>
            <person name="Jordar V.S."/>
            <person name="Maiti R."/>
            <person name="Kodira C.D."/>
            <person name="Neafsey D.E."/>
            <person name="Zeng Q."/>
            <person name="Hung C.-Y."/>
            <person name="McMahan C."/>
            <person name="Muszewska A."/>
            <person name="Grynberg M."/>
            <person name="Mandel M.A."/>
            <person name="Kellner E.M."/>
            <person name="Barker B.M."/>
            <person name="Galgiani J.N."/>
            <person name="Orbach M.J."/>
            <person name="Kirkland T.N."/>
            <person name="Cole G.T."/>
            <person name="Henn M.R."/>
            <person name="Birren B.W."/>
            <person name="Taylor J.W."/>
        </authorList>
    </citation>
    <scope>NUCLEOTIDE SEQUENCE [LARGE SCALE GENOMIC DNA]</scope>
    <source>
        <strain evidence="3">RS</strain>
    </source>
</reference>
<evidence type="ECO:0000313" key="3">
    <source>
        <dbReference type="Proteomes" id="UP000001261"/>
    </source>
</evidence>
<dbReference type="AlphaFoldDB" id="A0A0D8JT96"/>
<accession>A0A0D8JT96</accession>